<dbReference type="GO" id="GO:0000731">
    <property type="term" value="P:DNA synthesis involved in DNA repair"/>
    <property type="evidence" value="ECO:0007669"/>
    <property type="project" value="TreeGrafter"/>
</dbReference>
<feature type="domain" description="Rad50/SbcC-type AAA" evidence="2">
    <location>
        <begin position="8"/>
        <end position="237"/>
    </location>
</feature>
<reference evidence="4" key="1">
    <citation type="submission" date="2018-11" db="EMBL/GenBank/DDBJ databases">
        <title>Genome sequencing of a novel mesophilic and cellulolytic organism within the genus Hungateiclostridium.</title>
        <authorList>
            <person name="Rettenmaier R."/>
            <person name="Liebl W."/>
            <person name="Zverlov V."/>
        </authorList>
    </citation>
    <scope>NUCLEOTIDE SEQUENCE [LARGE SCALE GENOMIC DNA]</scope>
    <source>
        <strain evidence="4">N2K1</strain>
    </source>
</reference>
<dbReference type="PANTHER" id="PTHR32182">
    <property type="entry name" value="DNA REPLICATION AND REPAIR PROTEIN RECF"/>
    <property type="match status" value="1"/>
</dbReference>
<dbReference type="InterPro" id="IPR027417">
    <property type="entry name" value="P-loop_NTPase"/>
</dbReference>
<evidence type="ECO:0000313" key="3">
    <source>
        <dbReference type="EMBL" id="RXE60448.1"/>
    </source>
</evidence>
<dbReference type="Pfam" id="PF13476">
    <property type="entry name" value="AAA_23"/>
    <property type="match status" value="1"/>
</dbReference>
<sequence length="797" mass="92545">MSNYKISRIYLDNYKLFNQKELVFTDCSLTVFDGPNGYGKTSVFDAIEFLLTDNIKRVSENSSILKTEAYETVFIAGNPRKDVVIKAEFLSDSNTPLVIAKVIPATSKIKKGKKNNPTKLAELATTYILPSYETNDYSDAYKCSHAEVISRFGNNVISFFDLFYYIKQEDRLDFLKKTEKDRMAEINRLFNMQTEKTDFDNATKAIRQLNKLLKDLEVMINNKEDEIKKLEDTLQKSKGNKDVKYEKLLSWKKETEFWDEQVVIISDTKKKDEIINVIRGIQLFIENYNEFLIEQKNNWCSEWIDKQSFLNHFLLLYPFKDTLEDVKSAFASLKFLKQQVQLFSDGKYVNINFPKIAEILKIDANIPLINEIISQIINYEKSSNSLAKAASELNQAREILKTKALSFIGTKSDDGHCAFCGYDWGNSEELAKQIAKTSESFKNFSDENTLLKENKIEELKVIYSSMFFPKINEYFEKYKTLDNEQFEYIFDHKNKVEESFKAFIEGCTKYSINIEKYVIDSNSFNLENNLVQELVNELSASIKPLTTEYLTARSTTDFSKIFTRYFEENIGNVSVTTVEKIQNKITYIEYNYYNTTFEKIEQLRKELSDNLERKKILSEEVIPQTVRYKEVLKANIEKYQNQVIKNIEIPFYIYSGRIMQSYQGGLGVLIKESDDDKIETENESGLNSIRFVPTSPTRSDHDIIYTLSSGQLSAVIISFTLALNKIYSNDTFKCIFIDDPVQTMDELNIASFVELMRNEFGDRQIILSTHEDAFSRYVRYKYSKYGLRANAITLKSG</sequence>
<evidence type="ECO:0000256" key="1">
    <source>
        <dbReference type="SAM" id="Coils"/>
    </source>
</evidence>
<dbReference type="GO" id="GO:0016887">
    <property type="term" value="F:ATP hydrolysis activity"/>
    <property type="evidence" value="ECO:0007669"/>
    <property type="project" value="InterPro"/>
</dbReference>
<dbReference type="EMBL" id="RLII01000001">
    <property type="protein sequence ID" value="RXE60448.1"/>
    <property type="molecule type" value="Genomic_DNA"/>
</dbReference>
<gene>
    <name evidence="3" type="ORF">EFD62_00460</name>
</gene>
<feature type="coiled-coil region" evidence="1">
    <location>
        <begin position="199"/>
        <end position="240"/>
    </location>
</feature>
<dbReference type="OrthoDB" id="7029750at2"/>
<dbReference type="PANTHER" id="PTHR32182:SF0">
    <property type="entry name" value="DNA REPLICATION AND REPAIR PROTEIN RECF"/>
    <property type="match status" value="1"/>
</dbReference>
<protein>
    <recommendedName>
        <fullName evidence="2">Rad50/SbcC-type AAA domain-containing protein</fullName>
    </recommendedName>
</protein>
<evidence type="ECO:0000313" key="4">
    <source>
        <dbReference type="Proteomes" id="UP000289166"/>
    </source>
</evidence>
<proteinExistence type="predicted"/>
<evidence type="ECO:0000259" key="2">
    <source>
        <dbReference type="Pfam" id="PF13476"/>
    </source>
</evidence>
<dbReference type="AlphaFoldDB" id="A0A4Q0I7W0"/>
<dbReference type="InterPro" id="IPR038729">
    <property type="entry name" value="Rad50/SbcC_AAA"/>
</dbReference>
<dbReference type="SUPFAM" id="SSF52540">
    <property type="entry name" value="P-loop containing nucleoside triphosphate hydrolases"/>
    <property type="match status" value="1"/>
</dbReference>
<dbReference type="RefSeq" id="WP_128705554.1">
    <property type="nucleotide sequence ID" value="NZ_RLII01000001.1"/>
</dbReference>
<dbReference type="Proteomes" id="UP000289166">
    <property type="component" value="Unassembled WGS sequence"/>
</dbReference>
<keyword evidence="4" id="KW-1185">Reference proteome</keyword>
<dbReference type="GO" id="GO:0006302">
    <property type="term" value="P:double-strand break repair"/>
    <property type="evidence" value="ECO:0007669"/>
    <property type="project" value="InterPro"/>
</dbReference>
<keyword evidence="1" id="KW-0175">Coiled coil</keyword>
<comment type="caution">
    <text evidence="3">The sequence shown here is derived from an EMBL/GenBank/DDBJ whole genome shotgun (WGS) entry which is preliminary data.</text>
</comment>
<accession>A0A4Q0I7W0</accession>
<dbReference type="Gene3D" id="3.40.50.300">
    <property type="entry name" value="P-loop containing nucleotide triphosphate hydrolases"/>
    <property type="match status" value="2"/>
</dbReference>
<organism evidence="3 4">
    <name type="scientific">Acetivibrio mesophilus</name>
    <dbReference type="NCBI Taxonomy" id="2487273"/>
    <lineage>
        <taxon>Bacteria</taxon>
        <taxon>Bacillati</taxon>
        <taxon>Bacillota</taxon>
        <taxon>Clostridia</taxon>
        <taxon>Eubacteriales</taxon>
        <taxon>Oscillospiraceae</taxon>
        <taxon>Acetivibrio</taxon>
    </lineage>
</organism>
<name>A0A4Q0I7W0_9FIRM</name>